<keyword evidence="3" id="KW-1133">Transmembrane helix</keyword>
<dbReference type="SUPFAM" id="SSF49265">
    <property type="entry name" value="Fibronectin type III"/>
    <property type="match status" value="2"/>
</dbReference>
<keyword evidence="7" id="KW-1185">Reference proteome</keyword>
<dbReference type="CDD" id="cd00063">
    <property type="entry name" value="FN3"/>
    <property type="match status" value="2"/>
</dbReference>
<feature type="domain" description="VWFC" evidence="4">
    <location>
        <begin position="339"/>
        <end position="414"/>
    </location>
</feature>
<gene>
    <name evidence="6" type="ORF">B7P43_G02520</name>
</gene>
<dbReference type="Gene3D" id="2.60.40.10">
    <property type="entry name" value="Immunoglobulins"/>
    <property type="match status" value="3"/>
</dbReference>
<dbReference type="AlphaFoldDB" id="A0A2J7Q2J3"/>
<dbReference type="InterPro" id="IPR036116">
    <property type="entry name" value="FN3_sf"/>
</dbReference>
<feature type="domain" description="Fibronectin type-III" evidence="5">
    <location>
        <begin position="631"/>
        <end position="733"/>
    </location>
</feature>
<dbReference type="PROSITE" id="PS50184">
    <property type="entry name" value="VWFC_2"/>
    <property type="match status" value="1"/>
</dbReference>
<dbReference type="GO" id="GO:0005178">
    <property type="term" value="F:integrin binding"/>
    <property type="evidence" value="ECO:0007669"/>
    <property type="project" value="TreeGrafter"/>
</dbReference>
<feature type="region of interest" description="Disordered" evidence="2">
    <location>
        <begin position="898"/>
        <end position="936"/>
    </location>
</feature>
<feature type="domain" description="Fibronectin type-III" evidence="5">
    <location>
        <begin position="518"/>
        <end position="623"/>
    </location>
</feature>
<dbReference type="GO" id="GO:0008201">
    <property type="term" value="F:heparin binding"/>
    <property type="evidence" value="ECO:0007669"/>
    <property type="project" value="TreeGrafter"/>
</dbReference>
<dbReference type="GO" id="GO:0007155">
    <property type="term" value="P:cell adhesion"/>
    <property type="evidence" value="ECO:0007669"/>
    <property type="project" value="TreeGrafter"/>
</dbReference>
<reference evidence="6 7" key="1">
    <citation type="submission" date="2017-12" db="EMBL/GenBank/DDBJ databases">
        <title>Hemimetabolous genomes reveal molecular basis of termite eusociality.</title>
        <authorList>
            <person name="Harrison M.C."/>
            <person name="Jongepier E."/>
            <person name="Robertson H.M."/>
            <person name="Arning N."/>
            <person name="Bitard-Feildel T."/>
            <person name="Chao H."/>
            <person name="Childers C.P."/>
            <person name="Dinh H."/>
            <person name="Doddapaneni H."/>
            <person name="Dugan S."/>
            <person name="Gowin J."/>
            <person name="Greiner C."/>
            <person name="Han Y."/>
            <person name="Hu H."/>
            <person name="Hughes D.S.T."/>
            <person name="Huylmans A.-K."/>
            <person name="Kemena C."/>
            <person name="Kremer L.P.M."/>
            <person name="Lee S.L."/>
            <person name="Lopez-Ezquerra A."/>
            <person name="Mallet L."/>
            <person name="Monroy-Kuhn J.M."/>
            <person name="Moser A."/>
            <person name="Murali S.C."/>
            <person name="Muzny D.M."/>
            <person name="Otani S."/>
            <person name="Piulachs M.-D."/>
            <person name="Poelchau M."/>
            <person name="Qu J."/>
            <person name="Schaub F."/>
            <person name="Wada-Katsumata A."/>
            <person name="Worley K.C."/>
            <person name="Xie Q."/>
            <person name="Ylla G."/>
            <person name="Poulsen M."/>
            <person name="Gibbs R.A."/>
            <person name="Schal C."/>
            <person name="Richards S."/>
            <person name="Belles X."/>
            <person name="Korb J."/>
            <person name="Bornberg-Bauer E."/>
        </authorList>
    </citation>
    <scope>NUCLEOTIDE SEQUENCE [LARGE SCALE GENOMIC DNA]</scope>
    <source>
        <tissue evidence="6">Whole body</tissue>
    </source>
</reference>
<dbReference type="InParanoid" id="A0A2J7Q2J3"/>
<dbReference type="STRING" id="105785.A0A2J7Q2J3"/>
<evidence type="ECO:0000259" key="5">
    <source>
        <dbReference type="PROSITE" id="PS50853"/>
    </source>
</evidence>
<dbReference type="GO" id="GO:0045597">
    <property type="term" value="P:positive regulation of cell differentiation"/>
    <property type="evidence" value="ECO:0007669"/>
    <property type="project" value="TreeGrafter"/>
</dbReference>
<dbReference type="EMBL" id="NEVH01019370">
    <property type="protein sequence ID" value="PNF22793.1"/>
    <property type="molecule type" value="Genomic_DNA"/>
</dbReference>
<dbReference type="GO" id="GO:0005615">
    <property type="term" value="C:extracellular space"/>
    <property type="evidence" value="ECO:0007669"/>
    <property type="project" value="TreeGrafter"/>
</dbReference>
<organism evidence="6 7">
    <name type="scientific">Cryptotermes secundus</name>
    <dbReference type="NCBI Taxonomy" id="105785"/>
    <lineage>
        <taxon>Eukaryota</taxon>
        <taxon>Metazoa</taxon>
        <taxon>Ecdysozoa</taxon>
        <taxon>Arthropoda</taxon>
        <taxon>Hexapoda</taxon>
        <taxon>Insecta</taxon>
        <taxon>Pterygota</taxon>
        <taxon>Neoptera</taxon>
        <taxon>Polyneoptera</taxon>
        <taxon>Dictyoptera</taxon>
        <taxon>Blattodea</taxon>
        <taxon>Blattoidea</taxon>
        <taxon>Termitoidae</taxon>
        <taxon>Kalotermitidae</taxon>
        <taxon>Cryptotermitinae</taxon>
        <taxon>Cryptotermes</taxon>
    </lineage>
</organism>
<dbReference type="GO" id="GO:0031012">
    <property type="term" value="C:extracellular matrix"/>
    <property type="evidence" value="ECO:0007669"/>
    <property type="project" value="TreeGrafter"/>
</dbReference>
<evidence type="ECO:0000256" key="1">
    <source>
        <dbReference type="ARBA" id="ARBA00022729"/>
    </source>
</evidence>
<evidence type="ECO:0000313" key="6">
    <source>
        <dbReference type="EMBL" id="PNF22793.1"/>
    </source>
</evidence>
<keyword evidence="1" id="KW-0732">Signal</keyword>
<feature type="transmembrane region" description="Helical" evidence="3">
    <location>
        <begin position="862"/>
        <end position="887"/>
    </location>
</feature>
<feature type="region of interest" description="Disordered" evidence="2">
    <location>
        <begin position="62"/>
        <end position="83"/>
    </location>
</feature>
<dbReference type="SUPFAM" id="SSF57603">
    <property type="entry name" value="FnI-like domain"/>
    <property type="match status" value="1"/>
</dbReference>
<keyword evidence="3" id="KW-0812">Transmembrane</keyword>
<dbReference type="SMART" id="SM00060">
    <property type="entry name" value="FN3"/>
    <property type="match status" value="4"/>
</dbReference>
<dbReference type="InterPro" id="IPR003961">
    <property type="entry name" value="FN3_dom"/>
</dbReference>
<dbReference type="GO" id="GO:0007165">
    <property type="term" value="P:signal transduction"/>
    <property type="evidence" value="ECO:0007669"/>
    <property type="project" value="TreeGrafter"/>
</dbReference>
<dbReference type="PANTHER" id="PTHR11348:SF34">
    <property type="entry name" value="EPIDERMAL CELL SURFACE RECEPTOR-RELATED"/>
    <property type="match status" value="1"/>
</dbReference>
<name>A0A2J7Q2J3_9NEOP</name>
<evidence type="ECO:0000256" key="3">
    <source>
        <dbReference type="SAM" id="Phobius"/>
    </source>
</evidence>
<dbReference type="PROSITE" id="PS50853">
    <property type="entry name" value="FN3"/>
    <property type="match status" value="3"/>
</dbReference>
<feature type="compositionally biased region" description="Polar residues" evidence="2">
    <location>
        <begin position="898"/>
        <end position="915"/>
    </location>
</feature>
<dbReference type="InterPro" id="IPR013783">
    <property type="entry name" value="Ig-like_fold"/>
</dbReference>
<feature type="domain" description="Fibronectin type-III" evidence="5">
    <location>
        <begin position="737"/>
        <end position="835"/>
    </location>
</feature>
<dbReference type="OrthoDB" id="6022609at2759"/>
<protein>
    <recommendedName>
        <fullName evidence="8">Epidermal cell surface receptor</fullName>
    </recommendedName>
</protein>
<evidence type="ECO:0008006" key="8">
    <source>
        <dbReference type="Google" id="ProtNLM"/>
    </source>
</evidence>
<dbReference type="InterPro" id="IPR001007">
    <property type="entry name" value="VWF_dom"/>
</dbReference>
<proteinExistence type="predicted"/>
<accession>A0A2J7Q2J3</accession>
<keyword evidence="3" id="KW-0472">Membrane</keyword>
<evidence type="ECO:0000259" key="4">
    <source>
        <dbReference type="PROSITE" id="PS50184"/>
    </source>
</evidence>
<evidence type="ECO:0000313" key="7">
    <source>
        <dbReference type="Proteomes" id="UP000235965"/>
    </source>
</evidence>
<dbReference type="FunCoup" id="A0A2J7Q2J3">
    <property type="interactions" value="55"/>
</dbReference>
<dbReference type="PANTHER" id="PTHR11348">
    <property type="entry name" value="CONNECTIVE TISSUE GROWTH FACTOR-RELATED"/>
    <property type="match status" value="1"/>
</dbReference>
<evidence type="ECO:0000256" key="2">
    <source>
        <dbReference type="SAM" id="MobiDB-lite"/>
    </source>
</evidence>
<dbReference type="Proteomes" id="UP000235965">
    <property type="component" value="Unassembled WGS sequence"/>
</dbReference>
<dbReference type="InterPro" id="IPR050941">
    <property type="entry name" value="CCN"/>
</dbReference>
<comment type="caution">
    <text evidence="6">The sequence shown here is derived from an EMBL/GenBank/DDBJ whole genome shotgun (WGS) entry which is preliminary data.</text>
</comment>
<sequence>MNLDVHEHQSAGSQAAVSAENSSLQDLSLDDIDETAILPTQIHDDEMNITVFNITMPPPLLQNSSSTSVTSTEHPTSTTVASNSSDFTMVNGSSCIQGQKFDRGCSESCECGFDGKAICRPRCSMPFFRRGARINDPACIEKLAEDPCCSLLVCTQDTETEPLEGCTFKNQSYQRGNTFNDGCLAVCTCAEAGQVVCKPRCPAVHNVSSTDRCVELPDPIDPCCTVVLCDVTLGDHDVSKAGIEDAAGSPHLQLLTVEIVNRTTVRLGLAGDLQSRHDNVTVESSLDQKTWKRQDAKGLLVQGLEPGRSYYLRVKGGNVVSNAVEVTLPTNGTQRPVTAGCQHKGRHYMFGEEFHDGCEAYCVCTDSGVQCATIECPTEFGLDVLDPSCLDWETHPPGFKPSPPNCCPEQVRCINNGSCVYEGQYFSNWAEIPTKLTGCTQKCYCEYGNVSCQSTCPPVTASPPSDLQCDPHQAILSHLPGEDCCLYWLCPQLQHSGFLEHPLPPVIPLQGHISRSQDEITVHMLEAVDEHTVKLIFSVPPVLVGLHGRVQLRYTSDKQNSDPSSWNQQELAPPGDLIATPQLEFELGDLTPDTEYKMKITVILRDLHNSPTSKILSVHTPPAATPTTTLPPQIPVDAALAVVGLNATWARLMWRKFSEFELQFIDGVQLRYKEKDGKVYAATPLIHRAVTSYTLEDLRPHTDYEVGIFFIPFPGQSTELTAERTTEFTTADVHDLYKFNVTLDVQHIKSTSVELSWSGVPYPEDKYVNIFRAIYQSDAGKEDFSTFKVAKRDSQARTIIQDLKPGTRYRLWLEVYLTNGKIKKSNVQDFMTKPGAVSSVGATQQGKLKGVDPEPLVETADYYGPLVAVAIIAALAIVATLILLLILMRKHGHNKAAISTTRKSQSAYDNPSYKTSDIDPASAANGGSGTKRVEQP</sequence>
<dbReference type="SMART" id="SM00214">
    <property type="entry name" value="VWC"/>
    <property type="match status" value="2"/>
</dbReference>